<keyword evidence="4" id="KW-1185">Reference proteome</keyword>
<dbReference type="AlphaFoldDB" id="F0V8Z5"/>
<dbReference type="VEuPathDB" id="ToxoDB:NCLIV_006610"/>
<protein>
    <submittedName>
        <fullName evidence="2">Uncharacterized protein</fullName>
    </submittedName>
</protein>
<reference evidence="4" key="3">
    <citation type="journal article" date="2012" name="PLoS Pathog.">
        <title>Comparative genomics of the apicomplexan parasites Toxoplasma gondii and Neospora caninum: Coccidia differing in host range and transmission strategy.</title>
        <authorList>
            <person name="Reid A.J."/>
            <person name="Vermont S.J."/>
            <person name="Cotton J.A."/>
            <person name="Harris D."/>
            <person name="Hill-Cawthorne G.A."/>
            <person name="Konen-Waisman S."/>
            <person name="Latham S.M."/>
            <person name="Mourier T."/>
            <person name="Norton R."/>
            <person name="Quail M.A."/>
            <person name="Sanders M."/>
            <person name="Shanmugam D."/>
            <person name="Sohal A."/>
            <person name="Wasmuth J.D."/>
            <person name="Brunk B."/>
            <person name="Grigg M.E."/>
            <person name="Howard J.C."/>
            <person name="Parkinson J."/>
            <person name="Roos D.S."/>
            <person name="Trees A.J."/>
            <person name="Berriman M."/>
            <person name="Pain A."/>
            <person name="Wastling J.M."/>
        </authorList>
    </citation>
    <scope>NUCLEOTIDE SEQUENCE [LARGE SCALE GENOMIC DNA]</scope>
    <source>
        <strain evidence="4">Liverpool</strain>
    </source>
</reference>
<sequence>MYPKLGRARGAAAFCARRRRLGLLLGLAVAALSFLFSEKDAVFAVNAKMTLVPAFDLSTIRVSKEDGLHHVLSNPFGKTYIYRAERREDRSASRTKRNRERENGRCAILFFIPGKRLATPSAVVGQGDEPIVWDWAWQWKYHKMGFELEDQVDKVVVAAPQLTVSNESLREDAVDVGEQMMSVLEQAAMDYSCNFYRVYIHAVSHGGLIVRTLMTMDDRIWTPTHRAGGVSQLLVDFHRTLNDSKLFALKSVVFMGVPHAGPRRNLGLRSRVVSALSTWLTKVASYVMEGLSDGLVEFLHEDPDRLLCNVAAAEAQRDYAFDPKRGSTSGSLLFKFGAVASYGLLAGDPVVSTRSSLGVYDGLADSKAAQLVRTTEALQNRPLHVPLSNAPLNRVLRERPWDPLIRPLLTTEDICRTTSTPSETYELTLKILQFSNRRLLGSSKTGTESSPSARRQRSQAPTRNGDAVSEELQGIQETRRKGIKRFIVLLSNDGATASQASDSKRKRFLKELWIMRTSEDQRWLLEKQHALLSHVVHTALLLPMNDSSSVDDLWWDASL</sequence>
<dbReference type="RefSeq" id="XP_003880221.1">
    <property type="nucleotide sequence ID" value="XM_003880172.1"/>
</dbReference>
<reference evidence="2" key="2">
    <citation type="submission" date="2011-03" db="EMBL/GenBank/DDBJ databases">
        <title>Comparative genomics and transcriptomics of Neospora caninum and Toxoplasma gondii.</title>
        <authorList>
            <person name="Reid A.J."/>
            <person name="Sohal A."/>
            <person name="Harris D."/>
            <person name="Quail M."/>
            <person name="Sanders M."/>
            <person name="Berriman M."/>
            <person name="Wastling J.M."/>
            <person name="Pain A."/>
        </authorList>
    </citation>
    <scope>NUCLEOTIDE SEQUENCE</scope>
    <source>
        <strain evidence="2">Liverpool</strain>
    </source>
</reference>
<evidence type="ECO:0000256" key="1">
    <source>
        <dbReference type="SAM" id="MobiDB-lite"/>
    </source>
</evidence>
<dbReference type="Proteomes" id="UP000007494">
    <property type="component" value="Chromosome II"/>
</dbReference>
<gene>
    <name evidence="3" type="ORF">BN1204_006610</name>
    <name evidence="2" type="ORF">NCLIV_006610</name>
</gene>
<reference evidence="2" key="1">
    <citation type="submission" date="2011-02" db="EMBL/GenBank/DDBJ databases">
        <authorList>
            <person name="Aslett M."/>
        </authorList>
    </citation>
    <scope>NUCLEOTIDE SEQUENCE</scope>
    <source>
        <strain evidence="2">Liverpool</strain>
    </source>
</reference>
<dbReference type="GeneID" id="13446244"/>
<feature type="region of interest" description="Disordered" evidence="1">
    <location>
        <begin position="441"/>
        <end position="471"/>
    </location>
</feature>
<dbReference type="OrthoDB" id="329736at2759"/>
<proteinExistence type="predicted"/>
<evidence type="ECO:0000313" key="2">
    <source>
        <dbReference type="EMBL" id="CBZ50186.1"/>
    </source>
</evidence>
<reference evidence="3" key="4">
    <citation type="journal article" date="2015" name="PLoS ONE">
        <title>Comprehensive Evaluation of Toxoplasma gondii VEG and Neospora caninum LIV Genomes with Tachyzoite Stage Transcriptome and Proteome Defines Novel Transcript Features.</title>
        <authorList>
            <person name="Ramaprasad A."/>
            <person name="Mourier T."/>
            <person name="Naeem R."/>
            <person name="Malas T.B."/>
            <person name="Moussa E."/>
            <person name="Panigrahi A."/>
            <person name="Vermont S.J."/>
            <person name="Otto T.D."/>
            <person name="Wastling J."/>
            <person name="Pain A."/>
        </authorList>
    </citation>
    <scope>NUCLEOTIDE SEQUENCE</scope>
    <source>
        <strain evidence="3">Liverpool</strain>
    </source>
</reference>
<organism evidence="2 4">
    <name type="scientific">Neospora caninum (strain Liverpool)</name>
    <dbReference type="NCBI Taxonomy" id="572307"/>
    <lineage>
        <taxon>Eukaryota</taxon>
        <taxon>Sar</taxon>
        <taxon>Alveolata</taxon>
        <taxon>Apicomplexa</taxon>
        <taxon>Conoidasida</taxon>
        <taxon>Coccidia</taxon>
        <taxon>Eucoccidiorida</taxon>
        <taxon>Eimeriorina</taxon>
        <taxon>Sarcocystidae</taxon>
        <taxon>Neospora</taxon>
    </lineage>
</organism>
<name>F0V8Z5_NEOCL</name>
<dbReference type="OMA" id="RIWTPTH"/>
<evidence type="ECO:0000313" key="4">
    <source>
        <dbReference type="Proteomes" id="UP000007494"/>
    </source>
</evidence>
<dbReference type="eggNOG" id="ENOG502QYYN">
    <property type="taxonomic scope" value="Eukaryota"/>
</dbReference>
<dbReference type="EMBL" id="LN714476">
    <property type="protein sequence ID" value="CEL64787.1"/>
    <property type="molecule type" value="Genomic_DNA"/>
</dbReference>
<evidence type="ECO:0000313" key="3">
    <source>
        <dbReference type="EMBL" id="CEL64787.1"/>
    </source>
</evidence>
<dbReference type="EMBL" id="FR823382">
    <property type="protein sequence ID" value="CBZ50186.1"/>
    <property type="molecule type" value="Genomic_DNA"/>
</dbReference>
<feature type="compositionally biased region" description="Low complexity" evidence="1">
    <location>
        <begin position="449"/>
        <end position="461"/>
    </location>
</feature>
<dbReference type="InParanoid" id="F0V8Z5"/>
<accession>F0V8Z5</accession>